<evidence type="ECO:0000313" key="3">
    <source>
        <dbReference type="Proteomes" id="UP000691718"/>
    </source>
</evidence>
<organism evidence="2 3">
    <name type="scientific">Parnassius apollo</name>
    <name type="common">Apollo butterfly</name>
    <name type="synonym">Papilio apollo</name>
    <dbReference type="NCBI Taxonomy" id="110799"/>
    <lineage>
        <taxon>Eukaryota</taxon>
        <taxon>Metazoa</taxon>
        <taxon>Ecdysozoa</taxon>
        <taxon>Arthropoda</taxon>
        <taxon>Hexapoda</taxon>
        <taxon>Insecta</taxon>
        <taxon>Pterygota</taxon>
        <taxon>Neoptera</taxon>
        <taxon>Endopterygota</taxon>
        <taxon>Lepidoptera</taxon>
        <taxon>Glossata</taxon>
        <taxon>Ditrysia</taxon>
        <taxon>Papilionoidea</taxon>
        <taxon>Papilionidae</taxon>
        <taxon>Parnassiinae</taxon>
        <taxon>Parnassini</taxon>
        <taxon>Parnassius</taxon>
        <taxon>Parnassius</taxon>
    </lineage>
</organism>
<feature type="region of interest" description="Disordered" evidence="1">
    <location>
        <begin position="1"/>
        <end position="38"/>
    </location>
</feature>
<keyword evidence="3" id="KW-1185">Reference proteome</keyword>
<reference evidence="2" key="1">
    <citation type="submission" date="2021-04" db="EMBL/GenBank/DDBJ databases">
        <authorList>
            <person name="Tunstrom K."/>
        </authorList>
    </citation>
    <scope>NUCLEOTIDE SEQUENCE</scope>
</reference>
<dbReference type="Proteomes" id="UP000691718">
    <property type="component" value="Unassembled WGS sequence"/>
</dbReference>
<gene>
    <name evidence="2" type="ORF">PAPOLLO_LOCUS26929</name>
</gene>
<sequence>MRNHNTVEPKRKRKIEIEPGKSASYVETEAENREPKNLTSAPLVESEPTLTNNYLDIESIPVVMFGDDIVIDHTETVENDNKNCFYNTISNNEIKESAKVKILSDISITDSKLVNDAISVGALKLIPPSTKLPILSKAATFEFLRAFIHVK</sequence>
<protein>
    <submittedName>
        <fullName evidence="2">(apollo) hypothetical protein</fullName>
    </submittedName>
</protein>
<name>A0A8S3Y859_PARAO</name>
<proteinExistence type="predicted"/>
<dbReference type="EMBL" id="CAJQZP010001616">
    <property type="protein sequence ID" value="CAG5056836.1"/>
    <property type="molecule type" value="Genomic_DNA"/>
</dbReference>
<dbReference type="AlphaFoldDB" id="A0A8S3Y859"/>
<evidence type="ECO:0000256" key="1">
    <source>
        <dbReference type="SAM" id="MobiDB-lite"/>
    </source>
</evidence>
<accession>A0A8S3Y859</accession>
<comment type="caution">
    <text evidence="2">The sequence shown here is derived from an EMBL/GenBank/DDBJ whole genome shotgun (WGS) entry which is preliminary data.</text>
</comment>
<feature type="compositionally biased region" description="Basic and acidic residues" evidence="1">
    <location>
        <begin position="1"/>
        <end position="19"/>
    </location>
</feature>
<evidence type="ECO:0000313" key="2">
    <source>
        <dbReference type="EMBL" id="CAG5056836.1"/>
    </source>
</evidence>